<dbReference type="EMBL" id="FMSP01000018">
    <property type="protein sequence ID" value="SCV73598.1"/>
    <property type="molecule type" value="Genomic_DNA"/>
</dbReference>
<keyword evidence="1" id="KW-0472">Membrane</keyword>
<feature type="transmembrane region" description="Helical" evidence="1">
    <location>
        <begin position="182"/>
        <end position="205"/>
    </location>
</feature>
<sequence>MSTAQMPMTIAHLTLPEGFEGNPWQWLAKMIKDQMYPSFGPHFPDRVKGLLSLLSVAIVVACLYLFMTVRDIKARRKQIWFARIVSRPQGRYLIVNQYLGYPVCFTILLLVWIGWVVYLYFMFYKDSVTPHLLFLYQPLTYIPLFAHLSTTTITTLSGANLASRRAPTSDRHRLSPLAANSLYLVFVPLLVVCIGVTGAINAAAWRKFAEDWEVLYRALQLAAREWDGTLVQATVDNINILSDKRLSAAYDWRRAVQGCTIVYSLFASLLIILNFVGGIYLVYTLRSLDNRTSYVVPVPANTPLVAPLNPIPTKDMCVNDSPRTTPKGEKVATVCFTPRSQGTPETPTLPSAPWEDKPFSTSSTPFFDASIRLKRLEWDVMLFFVSVVPSCLIFMGFSIWFALQCFEILINPVRFEFLLTGFVWIYTLWGTLAMTAITLKTIHSSPRYSRERNQKGLFVTSVKGVPVVMSLTSLKRTNISPRIDVPIDGLGPLAGTEDELKVVENWQRRREQSMSMLRGVHVDVAVEHQVD</sequence>
<evidence type="ECO:0000313" key="3">
    <source>
        <dbReference type="Proteomes" id="UP000198372"/>
    </source>
</evidence>
<organism evidence="2 3">
    <name type="scientific">Microbotryum intermedium</name>
    <dbReference type="NCBI Taxonomy" id="269621"/>
    <lineage>
        <taxon>Eukaryota</taxon>
        <taxon>Fungi</taxon>
        <taxon>Dikarya</taxon>
        <taxon>Basidiomycota</taxon>
        <taxon>Pucciniomycotina</taxon>
        <taxon>Microbotryomycetes</taxon>
        <taxon>Microbotryales</taxon>
        <taxon>Microbotryaceae</taxon>
        <taxon>Microbotryum</taxon>
    </lineage>
</organism>
<dbReference type="OrthoDB" id="2524154at2759"/>
<keyword evidence="1" id="KW-0812">Transmembrane</keyword>
<feature type="transmembrane region" description="Helical" evidence="1">
    <location>
        <begin position="141"/>
        <end position="162"/>
    </location>
</feature>
<proteinExistence type="predicted"/>
<dbReference type="AlphaFoldDB" id="A0A238FQX0"/>
<evidence type="ECO:0000256" key="1">
    <source>
        <dbReference type="SAM" id="Phobius"/>
    </source>
</evidence>
<evidence type="ECO:0000313" key="2">
    <source>
        <dbReference type="EMBL" id="SCV73598.1"/>
    </source>
</evidence>
<reference evidence="3" key="1">
    <citation type="submission" date="2016-09" db="EMBL/GenBank/DDBJ databases">
        <authorList>
            <person name="Jeantristanb JTB J.-T."/>
            <person name="Ricardo R."/>
        </authorList>
    </citation>
    <scope>NUCLEOTIDE SEQUENCE [LARGE SCALE GENOMIC DNA]</scope>
</reference>
<protein>
    <submittedName>
        <fullName evidence="2">BQ2448_7524 protein</fullName>
    </submittedName>
</protein>
<feature type="transmembrane region" description="Helical" evidence="1">
    <location>
        <begin position="380"/>
        <end position="403"/>
    </location>
</feature>
<feature type="transmembrane region" description="Helical" evidence="1">
    <location>
        <begin position="261"/>
        <end position="283"/>
    </location>
</feature>
<keyword evidence="3" id="KW-1185">Reference proteome</keyword>
<gene>
    <name evidence="2" type="ORF">BQ2448_7524</name>
</gene>
<feature type="transmembrane region" description="Helical" evidence="1">
    <location>
        <begin position="49"/>
        <end position="67"/>
    </location>
</feature>
<feature type="transmembrane region" description="Helical" evidence="1">
    <location>
        <begin position="98"/>
        <end position="121"/>
    </location>
</feature>
<name>A0A238FQX0_9BASI</name>
<accession>A0A238FQX0</accession>
<dbReference type="Proteomes" id="UP000198372">
    <property type="component" value="Unassembled WGS sequence"/>
</dbReference>
<feature type="transmembrane region" description="Helical" evidence="1">
    <location>
        <begin position="423"/>
        <end position="442"/>
    </location>
</feature>
<keyword evidence="1" id="KW-1133">Transmembrane helix</keyword>